<organism evidence="2 3">
    <name type="scientific">Erwinia phage pEa_SNUABM_7</name>
    <dbReference type="NCBI Taxonomy" id="2866695"/>
    <lineage>
        <taxon>Viruses</taxon>
        <taxon>Duplodnaviria</taxon>
        <taxon>Heunggongvirae</taxon>
        <taxon>Uroviricota</taxon>
        <taxon>Caudoviricetes</taxon>
        <taxon>Snuvirus</taxon>
        <taxon>Snuvirus SNUABM7</taxon>
    </lineage>
</organism>
<keyword evidence="1" id="KW-1133">Transmembrane helix</keyword>
<accession>A0AAE7WS64</accession>
<sequence length="193" mass="20108">MYISKAMMNMRGDALSSNNSSSPVDAPWVPALVTPYNAVAVQGGGAPYSTEVGAAILFSTGDTIPDSIWNTLYASNITINALSTALNAAGVNCTMSAVVNSSSNAVRIINQGDGTRMLDILIQNLGRITYTQPFNRMYLFLSGVAAIGTTTAIPSVVELTPADLTQMGATLTDNGDGTYTLSGPIVLNNITFS</sequence>
<keyword evidence="3" id="KW-1185">Reference proteome</keyword>
<dbReference type="EMBL" id="MZ475896">
    <property type="protein sequence ID" value="QYW04758.1"/>
    <property type="molecule type" value="Genomic_DNA"/>
</dbReference>
<protein>
    <submittedName>
        <fullName evidence="2">Uncharacterized protein</fullName>
    </submittedName>
</protein>
<gene>
    <name evidence="2" type="ORF">pEaSNUABM7_00090</name>
</gene>
<name>A0AAE7WS64_9CAUD</name>
<evidence type="ECO:0000256" key="1">
    <source>
        <dbReference type="SAM" id="Phobius"/>
    </source>
</evidence>
<evidence type="ECO:0000313" key="2">
    <source>
        <dbReference type="EMBL" id="QYW04758.1"/>
    </source>
</evidence>
<reference evidence="2" key="1">
    <citation type="submission" date="2021-06" db="EMBL/GenBank/DDBJ databases">
        <title>Complete genome sequence of Erwinia phage pEa_SNUABM_7.</title>
        <authorList>
            <person name="Kim S.G."/>
            <person name="Park S.C."/>
        </authorList>
    </citation>
    <scope>NUCLEOTIDE SEQUENCE</scope>
</reference>
<proteinExistence type="predicted"/>
<keyword evidence="1" id="KW-0812">Transmembrane</keyword>
<dbReference type="Proteomes" id="UP000827609">
    <property type="component" value="Segment"/>
</dbReference>
<evidence type="ECO:0000313" key="3">
    <source>
        <dbReference type="Proteomes" id="UP000827609"/>
    </source>
</evidence>
<keyword evidence="1" id="KW-0472">Membrane</keyword>
<feature type="transmembrane region" description="Helical" evidence="1">
    <location>
        <begin position="137"/>
        <end position="157"/>
    </location>
</feature>